<dbReference type="SMART" id="SM00612">
    <property type="entry name" value="Kelch"/>
    <property type="match status" value="4"/>
</dbReference>
<dbReference type="AlphaFoldDB" id="A0A6G0J393"/>
<dbReference type="Pfam" id="PF01344">
    <property type="entry name" value="Kelch_1"/>
    <property type="match status" value="2"/>
</dbReference>
<dbReference type="GO" id="GO:0048741">
    <property type="term" value="P:skeletal muscle fiber development"/>
    <property type="evidence" value="ECO:0007669"/>
    <property type="project" value="UniProtKB-ARBA"/>
</dbReference>
<comment type="catalytic activity">
    <reaction evidence="13">
        <text>4-methyl-2-oxopentanoate(out) + H(+)(out) = 4-methyl-2-oxopentanoate(in) + H(+)(in)</text>
        <dbReference type="Rhea" id="RHEA:71779"/>
        <dbReference type="ChEBI" id="CHEBI:15378"/>
        <dbReference type="ChEBI" id="CHEBI:17865"/>
    </reaction>
</comment>
<dbReference type="FunFam" id="1.20.1250.20:FF:000030">
    <property type="entry name" value="monocarboxylate transporter 1 isoform X1"/>
    <property type="match status" value="1"/>
</dbReference>
<feature type="transmembrane region" description="Helical" evidence="16">
    <location>
        <begin position="781"/>
        <end position="805"/>
    </location>
</feature>
<organism evidence="19 20">
    <name type="scientific">Larimichthys crocea</name>
    <name type="common">Large yellow croaker</name>
    <name type="synonym">Pseudosciaena crocea</name>
    <dbReference type="NCBI Taxonomy" id="215358"/>
    <lineage>
        <taxon>Eukaryota</taxon>
        <taxon>Metazoa</taxon>
        <taxon>Chordata</taxon>
        <taxon>Craniata</taxon>
        <taxon>Vertebrata</taxon>
        <taxon>Euteleostomi</taxon>
        <taxon>Actinopterygii</taxon>
        <taxon>Neopterygii</taxon>
        <taxon>Teleostei</taxon>
        <taxon>Neoteleostei</taxon>
        <taxon>Acanthomorphata</taxon>
        <taxon>Eupercaria</taxon>
        <taxon>Sciaenidae</taxon>
        <taxon>Larimichthys</taxon>
    </lineage>
</organism>
<feature type="transmembrane region" description="Helical" evidence="16">
    <location>
        <begin position="939"/>
        <end position="961"/>
    </location>
</feature>
<evidence type="ECO:0000256" key="8">
    <source>
        <dbReference type="ARBA" id="ARBA00022692"/>
    </source>
</evidence>
<dbReference type="SUPFAM" id="SSF54695">
    <property type="entry name" value="POZ domain"/>
    <property type="match status" value="1"/>
</dbReference>
<gene>
    <name evidence="19" type="ORF">D5F01_LYC02564</name>
</gene>
<dbReference type="Proteomes" id="UP000424527">
    <property type="component" value="Unassembled WGS sequence"/>
</dbReference>
<evidence type="ECO:0000313" key="19">
    <source>
        <dbReference type="EMBL" id="KAE8298077.1"/>
    </source>
</evidence>
<evidence type="ECO:0000256" key="2">
    <source>
        <dbReference type="ARBA" id="ARBA00004554"/>
    </source>
</evidence>
<dbReference type="SUPFAM" id="SSF117281">
    <property type="entry name" value="Kelch motif"/>
    <property type="match status" value="1"/>
</dbReference>
<dbReference type="InterPro" id="IPR011705">
    <property type="entry name" value="BACK"/>
</dbReference>
<keyword evidence="20" id="KW-1185">Reference proteome</keyword>
<evidence type="ECO:0000313" key="20">
    <source>
        <dbReference type="Proteomes" id="UP000424527"/>
    </source>
</evidence>
<dbReference type="SUPFAM" id="SSF103473">
    <property type="entry name" value="MFS general substrate transporter"/>
    <property type="match status" value="1"/>
</dbReference>
<comment type="caution">
    <text evidence="19">The sequence shown here is derived from an EMBL/GenBank/DDBJ whole genome shotgun (WGS) entry which is preliminary data.</text>
</comment>
<feature type="transmembrane region" description="Helical" evidence="16">
    <location>
        <begin position="875"/>
        <end position="896"/>
    </location>
</feature>
<evidence type="ECO:0000256" key="7">
    <source>
        <dbReference type="ARBA" id="ARBA00022490"/>
    </source>
</evidence>
<feature type="domain" description="Major facilitator superfamily (MFS) profile" evidence="18">
    <location>
        <begin position="558"/>
        <end position="963"/>
    </location>
</feature>
<evidence type="ECO:0000256" key="9">
    <source>
        <dbReference type="ARBA" id="ARBA00022737"/>
    </source>
</evidence>
<dbReference type="SMART" id="SM00875">
    <property type="entry name" value="BACK"/>
    <property type="match status" value="1"/>
</dbReference>
<dbReference type="Pfam" id="PF00651">
    <property type="entry name" value="BTB"/>
    <property type="match status" value="1"/>
</dbReference>
<dbReference type="FunFam" id="1.25.40.420:FF:000001">
    <property type="entry name" value="Kelch-like family member 12"/>
    <property type="match status" value="1"/>
</dbReference>
<dbReference type="PROSITE" id="PS50097">
    <property type="entry name" value="BTB"/>
    <property type="match status" value="1"/>
</dbReference>
<evidence type="ECO:0000256" key="1">
    <source>
        <dbReference type="ARBA" id="ARBA00004496"/>
    </source>
</evidence>
<evidence type="ECO:0000256" key="16">
    <source>
        <dbReference type="SAM" id="Phobius"/>
    </source>
</evidence>
<feature type="transmembrane region" description="Helical" evidence="16">
    <location>
        <begin position="908"/>
        <end position="927"/>
    </location>
</feature>
<evidence type="ECO:0000256" key="4">
    <source>
        <dbReference type="ARBA" id="ARBA00022441"/>
    </source>
</evidence>
<dbReference type="InterPro" id="IPR050327">
    <property type="entry name" value="Proton-linked_MCT"/>
</dbReference>
<dbReference type="InterPro" id="IPR020846">
    <property type="entry name" value="MFS_dom"/>
</dbReference>
<keyword evidence="11 16" id="KW-1133">Transmembrane helix</keyword>
<dbReference type="InterPro" id="IPR015915">
    <property type="entry name" value="Kelch-typ_b-propeller"/>
</dbReference>
<dbReference type="PROSITE" id="PS50850">
    <property type="entry name" value="MFS"/>
    <property type="match status" value="1"/>
</dbReference>
<evidence type="ECO:0000259" key="17">
    <source>
        <dbReference type="PROSITE" id="PS50097"/>
    </source>
</evidence>
<dbReference type="Gene3D" id="3.30.710.10">
    <property type="entry name" value="Potassium Channel Kv1.1, Chain A"/>
    <property type="match status" value="1"/>
</dbReference>
<evidence type="ECO:0000256" key="11">
    <source>
        <dbReference type="ARBA" id="ARBA00022989"/>
    </source>
</evidence>
<dbReference type="Gene3D" id="2.120.10.80">
    <property type="entry name" value="Kelch-type beta propeller"/>
    <property type="match status" value="1"/>
</dbReference>
<dbReference type="PANTHER" id="PTHR11360:SF92">
    <property type="entry name" value="MAJOR FACILITATOR SUPERFAMILY (MFS) PROFILE DOMAIN-CONTAINING PROTEIN"/>
    <property type="match status" value="1"/>
</dbReference>
<feature type="transmembrane region" description="Helical" evidence="16">
    <location>
        <begin position="849"/>
        <end position="869"/>
    </location>
</feature>
<comment type="catalytic activity">
    <reaction evidence="14">
        <text>3-methyl-2-oxobutanoate(out) + H(+)(out) = 3-methyl-2-oxobutanoate(in) + H(+)(in)</text>
        <dbReference type="Rhea" id="RHEA:71783"/>
        <dbReference type="ChEBI" id="CHEBI:11851"/>
        <dbReference type="ChEBI" id="CHEBI:15378"/>
    </reaction>
</comment>
<evidence type="ECO:0000259" key="18">
    <source>
        <dbReference type="PROSITE" id="PS50850"/>
    </source>
</evidence>
<evidence type="ECO:0000256" key="12">
    <source>
        <dbReference type="ARBA" id="ARBA00023136"/>
    </source>
</evidence>
<dbReference type="Gene3D" id="1.25.40.420">
    <property type="match status" value="1"/>
</dbReference>
<evidence type="ECO:0000256" key="6">
    <source>
        <dbReference type="ARBA" id="ARBA00022475"/>
    </source>
</evidence>
<evidence type="ECO:0000256" key="5">
    <source>
        <dbReference type="ARBA" id="ARBA00022448"/>
    </source>
</evidence>
<evidence type="ECO:0000256" key="13">
    <source>
        <dbReference type="ARBA" id="ARBA00034216"/>
    </source>
</evidence>
<dbReference type="FunFam" id="3.30.710.10:FF:000006">
    <property type="entry name" value="Kelch repeat and BTB domain-containing 6"/>
    <property type="match status" value="1"/>
</dbReference>
<dbReference type="PANTHER" id="PTHR11360">
    <property type="entry name" value="MONOCARBOXYLATE TRANSPORTER"/>
    <property type="match status" value="1"/>
</dbReference>
<proteinExistence type="inferred from homology"/>
<keyword evidence="12 16" id="KW-0472">Membrane</keyword>
<dbReference type="InterPro" id="IPR011701">
    <property type="entry name" value="MFS"/>
</dbReference>
<feature type="region of interest" description="Disordered" evidence="15">
    <location>
        <begin position="971"/>
        <end position="1022"/>
    </location>
</feature>
<sequence length="1022" mass="114384">MAASGEVGKLLQVQNGTPPSTNYNGVDAVHACNILQQLKALYDEAQLTDIVVEVDHGKTFSCHRNVLAAISPYFRSMFTSGLTESSQREVRIVGVESESMHLVLDYAYTSRVTLSESNVQALFTAASIFQIPALQDQCAQFMISRLDPQNCIGVYMFADAYGHQELRERSQDYIRKKFLCVSWEQEFLQMTKEQLVSILNNDDLNVEKEEHVYESIVRWLEHDLAGREAHLAEVFSQCIRLPLLDEAFLSRIPAPFACALSLSKDPVEAKARLTGTNGCPQRLGMTASEMVICFDAAHKHSGKKQTVPCLDTATGRVFKLCKPPNDLREVGILVSSENDIYIAGGYRPSNSEVSIDHRAESDFWQYEHAGNRWLPRAPLLRARIGCRLVHCCGKLYALGGRVYEGDGRNALKSVECYDARDNCWTAVSPMPVAMEFHSAVEYRDRIYVLQGEYFFCFDPRKDYWSHLAPMSVPRSQGLAALYKNCIYYIAGICRNHQRTFTVEVYDIEKNTWSRKRDLPFDQATSPRDKRAEQPLNERNMPIASNDELGYKPLDGGWGWVVVFGAHIAIGFAYAMPKALSIFYNDIQEDLECSSSEIALMSSIMLAVMYAGGPLSSWLVLRFGSRPVVILGGLMCGVSMVTASFGSSIIYLYICVGIIGGCGLAFNLNASLNIISKYFLVRRPLANGLAMAGSPVFLCILAPVNQYLLDSYGWRGSLLVLGAIMLNCCVAGALMRPVAQPPSSPPEQKVEEQPNNTNSNLKESCLKNISFFDVSFFKDRGFIIYLFGSIMFIFGAYSPFLFLSAYAISQGTDEHSAAYLLSFMGFVDMVVRPGTGLTANSKWIRPRIQYFFSFAVTYNGLCHLLCPLIHSYSFLLFYTFCFAMSFGMVFALIFECLMDLMGPQRFPSAVGMVTIIECFPMLLGPPIAGLLVDITGDYKYLFILCGSVIFTGGVFLFVMNIYNDHMLKKEKNAKDREQNQKNMEDQDHKDIKRTPKAMMEQTEFEVTEDNGAQGDLEIAETPN</sequence>
<reference evidence="19 20" key="1">
    <citation type="submission" date="2019-07" db="EMBL/GenBank/DDBJ databases">
        <title>Chromosome genome assembly for large yellow croaker.</title>
        <authorList>
            <person name="Xiao S."/>
        </authorList>
    </citation>
    <scope>NUCLEOTIDE SEQUENCE [LARGE SCALE GENOMIC DNA]</scope>
    <source>
        <strain evidence="19">JMULYC20181020</strain>
        <tissue evidence="19">Muscle</tissue>
    </source>
</reference>
<accession>A0A6G0J393</accession>
<comment type="similarity">
    <text evidence="3">Belongs to the major facilitator superfamily. Monocarboxylate porter (TC 2.A.1.13) family.</text>
</comment>
<dbReference type="GO" id="GO:0016323">
    <property type="term" value="C:basolateral plasma membrane"/>
    <property type="evidence" value="ECO:0007669"/>
    <property type="project" value="UniProtKB-SubCell"/>
</dbReference>
<comment type="subcellular location">
    <subcellularLocation>
        <location evidence="2">Basolateral cell membrane</location>
        <topology evidence="2">Multi-pass membrane protein</topology>
    </subcellularLocation>
    <subcellularLocation>
        <location evidence="1">Cytoplasm</location>
    </subcellularLocation>
</comment>
<feature type="region of interest" description="Disordered" evidence="15">
    <location>
        <begin position="739"/>
        <end position="758"/>
    </location>
</feature>
<keyword evidence="5" id="KW-0813">Transport</keyword>
<dbReference type="Gene3D" id="1.20.1250.20">
    <property type="entry name" value="MFS general substrate transporter like domains"/>
    <property type="match status" value="1"/>
</dbReference>
<feature type="transmembrane region" description="Helical" evidence="16">
    <location>
        <begin position="715"/>
        <end position="734"/>
    </location>
</feature>
<keyword evidence="8 16" id="KW-0812">Transmembrane</keyword>
<keyword evidence="6" id="KW-1003">Cell membrane</keyword>
<evidence type="ECO:0000256" key="15">
    <source>
        <dbReference type="SAM" id="MobiDB-lite"/>
    </source>
</evidence>
<feature type="transmembrane region" description="Helical" evidence="16">
    <location>
        <begin position="627"/>
        <end position="644"/>
    </location>
</feature>
<feature type="region of interest" description="Disordered" evidence="15">
    <location>
        <begin position="518"/>
        <end position="537"/>
    </location>
</feature>
<dbReference type="InterPro" id="IPR006652">
    <property type="entry name" value="Kelch_1"/>
</dbReference>
<keyword evidence="4" id="KW-0880">Kelch repeat</keyword>
<evidence type="ECO:0000256" key="14">
    <source>
        <dbReference type="ARBA" id="ARBA00034218"/>
    </source>
</evidence>
<dbReference type="InterPro" id="IPR036259">
    <property type="entry name" value="MFS_trans_sf"/>
</dbReference>
<feature type="transmembrane region" description="Helical" evidence="16">
    <location>
        <begin position="650"/>
        <end position="671"/>
    </location>
</feature>
<evidence type="ECO:0000256" key="10">
    <source>
        <dbReference type="ARBA" id="ARBA00022847"/>
    </source>
</evidence>
<feature type="transmembrane region" description="Helical" evidence="16">
    <location>
        <begin position="597"/>
        <end position="620"/>
    </location>
</feature>
<dbReference type="GO" id="GO:0015293">
    <property type="term" value="F:symporter activity"/>
    <property type="evidence" value="ECO:0007669"/>
    <property type="project" value="UniProtKB-KW"/>
</dbReference>
<dbReference type="GO" id="GO:0005737">
    <property type="term" value="C:cytoplasm"/>
    <property type="evidence" value="ECO:0007669"/>
    <property type="project" value="UniProtKB-SubCell"/>
</dbReference>
<protein>
    <submittedName>
        <fullName evidence="19">Kelch repeat and BTB domain-containing protein 8 T-cell activation kelch repeat protein</fullName>
    </submittedName>
</protein>
<dbReference type="Pfam" id="PF07690">
    <property type="entry name" value="MFS_1"/>
    <property type="match status" value="1"/>
</dbReference>
<feature type="domain" description="BTB" evidence="17">
    <location>
        <begin position="48"/>
        <end position="116"/>
    </location>
</feature>
<name>A0A6G0J393_LARCR</name>
<dbReference type="InterPro" id="IPR000210">
    <property type="entry name" value="BTB/POZ_dom"/>
</dbReference>
<feature type="compositionally biased region" description="Basic and acidic residues" evidence="15">
    <location>
        <begin position="971"/>
        <end position="992"/>
    </location>
</feature>
<dbReference type="InterPro" id="IPR011333">
    <property type="entry name" value="SKP1/BTB/POZ_sf"/>
</dbReference>
<keyword evidence="10" id="KW-0769">Symport</keyword>
<feature type="transmembrane region" description="Helical" evidence="16">
    <location>
        <begin position="817"/>
        <end position="837"/>
    </location>
</feature>
<keyword evidence="7" id="KW-0963">Cytoplasm</keyword>
<dbReference type="Pfam" id="PF07707">
    <property type="entry name" value="BACK"/>
    <property type="match status" value="1"/>
</dbReference>
<keyword evidence="9" id="KW-0677">Repeat</keyword>
<dbReference type="GO" id="GO:0008028">
    <property type="term" value="F:monocarboxylic acid transmembrane transporter activity"/>
    <property type="evidence" value="ECO:0007669"/>
    <property type="project" value="TreeGrafter"/>
</dbReference>
<feature type="transmembrane region" description="Helical" evidence="16">
    <location>
        <begin position="683"/>
        <end position="703"/>
    </location>
</feature>
<dbReference type="EMBL" id="REGW02000003">
    <property type="protein sequence ID" value="KAE8298077.1"/>
    <property type="molecule type" value="Genomic_DNA"/>
</dbReference>
<dbReference type="SMART" id="SM00225">
    <property type="entry name" value="BTB"/>
    <property type="match status" value="1"/>
</dbReference>
<evidence type="ECO:0000256" key="3">
    <source>
        <dbReference type="ARBA" id="ARBA00006727"/>
    </source>
</evidence>